<feature type="domain" description="PIN" evidence="7">
    <location>
        <begin position="651"/>
        <end position="762"/>
    </location>
</feature>
<dbReference type="GO" id="GO:0043139">
    <property type="term" value="F:5'-3' DNA helicase activity"/>
    <property type="evidence" value="ECO:0007669"/>
    <property type="project" value="TreeGrafter"/>
</dbReference>
<evidence type="ECO:0000256" key="3">
    <source>
        <dbReference type="ARBA" id="ARBA00022801"/>
    </source>
</evidence>
<dbReference type="SMART" id="SM00670">
    <property type="entry name" value="PINc"/>
    <property type="match status" value="1"/>
</dbReference>
<dbReference type="InterPro" id="IPR002716">
    <property type="entry name" value="PIN_dom"/>
</dbReference>
<keyword evidence="3" id="KW-0378">Hydrolase</keyword>
<name>A0A3P1YJQ6_TANFO</name>
<dbReference type="InterPro" id="IPR029060">
    <property type="entry name" value="PIN-like_dom_sf"/>
</dbReference>
<comment type="caution">
    <text evidence="8">The sequence shown here is derived from an EMBL/GenBank/DDBJ whole genome shotgun (WGS) entry which is preliminary data.</text>
</comment>
<evidence type="ECO:0000259" key="7">
    <source>
        <dbReference type="SMART" id="SM00670"/>
    </source>
</evidence>
<dbReference type="EMBL" id="RQYN01000081">
    <property type="protein sequence ID" value="RRD70186.1"/>
    <property type="molecule type" value="Genomic_DNA"/>
</dbReference>
<gene>
    <name evidence="8" type="ORF">EII41_12940</name>
</gene>
<comment type="similarity">
    <text evidence="6">In the N-terminal section; belongs to the PINc/VapC protein family.</text>
</comment>
<evidence type="ECO:0000256" key="1">
    <source>
        <dbReference type="ARBA" id="ARBA00007913"/>
    </source>
</evidence>
<organism evidence="8 9">
    <name type="scientific">Tannerella forsythia</name>
    <name type="common">Bacteroides forsythus</name>
    <dbReference type="NCBI Taxonomy" id="28112"/>
    <lineage>
        <taxon>Bacteria</taxon>
        <taxon>Pseudomonadati</taxon>
        <taxon>Bacteroidota</taxon>
        <taxon>Bacteroidia</taxon>
        <taxon>Bacteroidales</taxon>
        <taxon>Tannerellaceae</taxon>
        <taxon>Tannerella</taxon>
    </lineage>
</organism>
<dbReference type="Gene3D" id="3.40.50.1010">
    <property type="entry name" value="5'-nuclease"/>
    <property type="match status" value="1"/>
</dbReference>
<dbReference type="SUPFAM" id="SSF52540">
    <property type="entry name" value="P-loop containing nucleoside triphosphate hydrolases"/>
    <property type="match status" value="1"/>
</dbReference>
<dbReference type="GO" id="GO:0016787">
    <property type="term" value="F:hydrolase activity"/>
    <property type="evidence" value="ECO:0007669"/>
    <property type="project" value="UniProtKB-KW"/>
</dbReference>
<dbReference type="Pfam" id="PF13086">
    <property type="entry name" value="AAA_11"/>
    <property type="match status" value="1"/>
</dbReference>
<dbReference type="RefSeq" id="WP_124790924.1">
    <property type="nucleotide sequence ID" value="NZ_RQYN01000081.1"/>
</dbReference>
<dbReference type="Pfam" id="PF13638">
    <property type="entry name" value="PIN_4"/>
    <property type="match status" value="1"/>
</dbReference>
<dbReference type="PANTHER" id="PTHR43788:SF8">
    <property type="entry name" value="DNA-BINDING PROTEIN SMUBP-2"/>
    <property type="match status" value="1"/>
</dbReference>
<dbReference type="InterPro" id="IPR027417">
    <property type="entry name" value="P-loop_NTPase"/>
</dbReference>
<dbReference type="SUPFAM" id="SSF88723">
    <property type="entry name" value="PIN domain-like"/>
    <property type="match status" value="1"/>
</dbReference>
<keyword evidence="4" id="KW-0347">Helicase</keyword>
<dbReference type="PANTHER" id="PTHR43788">
    <property type="entry name" value="DNA2/NAM7 HELICASE FAMILY MEMBER"/>
    <property type="match status" value="1"/>
</dbReference>
<dbReference type="InterPro" id="IPR041677">
    <property type="entry name" value="DNA2/NAM7_AAA_11"/>
</dbReference>
<protein>
    <recommendedName>
        <fullName evidence="7">PIN domain-containing protein</fullName>
    </recommendedName>
</protein>
<dbReference type="Pfam" id="PF13087">
    <property type="entry name" value="AAA_12"/>
    <property type="match status" value="1"/>
</dbReference>
<dbReference type="CDD" id="cd09883">
    <property type="entry name" value="PIN_VapC_PhoHL-ATPase"/>
    <property type="match status" value="1"/>
</dbReference>
<dbReference type="Proteomes" id="UP000279860">
    <property type="component" value="Unassembled WGS sequence"/>
</dbReference>
<comment type="similarity">
    <text evidence="1">Belongs to the DNA2/NAM7 helicase family.</text>
</comment>
<proteinExistence type="inferred from homology"/>
<dbReference type="GO" id="GO:0005524">
    <property type="term" value="F:ATP binding"/>
    <property type="evidence" value="ECO:0007669"/>
    <property type="project" value="UniProtKB-KW"/>
</dbReference>
<evidence type="ECO:0000256" key="4">
    <source>
        <dbReference type="ARBA" id="ARBA00022806"/>
    </source>
</evidence>
<keyword evidence="5" id="KW-0067">ATP-binding</keyword>
<dbReference type="AlphaFoldDB" id="A0A3P1YJQ6"/>
<dbReference type="Gene3D" id="3.40.50.300">
    <property type="entry name" value="P-loop containing nucleotide triphosphate hydrolases"/>
    <property type="match status" value="2"/>
</dbReference>
<evidence type="ECO:0000313" key="8">
    <source>
        <dbReference type="EMBL" id="RRD70186.1"/>
    </source>
</evidence>
<evidence type="ECO:0000313" key="9">
    <source>
        <dbReference type="Proteomes" id="UP000279860"/>
    </source>
</evidence>
<accession>A0A3P1YJQ6</accession>
<keyword evidence="2" id="KW-0547">Nucleotide-binding</keyword>
<evidence type="ECO:0000256" key="6">
    <source>
        <dbReference type="ARBA" id="ARBA00046345"/>
    </source>
</evidence>
<reference evidence="8 9" key="1">
    <citation type="submission" date="2018-11" db="EMBL/GenBank/DDBJ databases">
        <title>Genomes From Bacteria Associated with the Canine Oral Cavity: a Test Case for Automated Genome-Based Taxonomic Assignment.</title>
        <authorList>
            <person name="Coil D.A."/>
            <person name="Jospin G."/>
            <person name="Darling A.E."/>
            <person name="Wallis C."/>
            <person name="Davis I.J."/>
            <person name="Harris S."/>
            <person name="Eisen J.A."/>
            <person name="Holcombe L.J."/>
            <person name="O'Flynn C."/>
        </authorList>
    </citation>
    <scope>NUCLEOTIDE SEQUENCE [LARGE SCALE GENOMIC DNA]</scope>
    <source>
        <strain evidence="8 9">OH1426_COT-023</strain>
    </source>
</reference>
<evidence type="ECO:0000256" key="2">
    <source>
        <dbReference type="ARBA" id="ARBA00022741"/>
    </source>
</evidence>
<dbReference type="InterPro" id="IPR050534">
    <property type="entry name" value="Coronavir_polyprotein_1ab"/>
</dbReference>
<dbReference type="InterPro" id="IPR041679">
    <property type="entry name" value="DNA2/NAM7-like_C"/>
</dbReference>
<evidence type="ECO:0000256" key="5">
    <source>
        <dbReference type="ARBA" id="ARBA00022840"/>
    </source>
</evidence>
<sequence>MNKKVQYYQHFFADQVKEAEMEQKALVKASVNQLIKKEELLVGYVDHVNEKLGHVVLKFPKDKAPRLKVQKSIMVIKKTAKAELGQRISDWICSFFDFYKNRDYHSSTSDILPLYYTKKGDSSYDYVGCTGLSVALFDLFKKTIAAGKSMTIFLFTPFPPVDYYNNLVNFLDVFHDMPEQLIEPKIDFEDWHPEELSYDPEQKTAIPDKIMETLNEEGYCVLQGPPGTGKSYNIAHIIAKYLSEDKTVCVTTMANKGLIELVQQPPLENFLNEGRISKTNLSADERRTVKGLKPAKKGFVIPNGELLCSTNYVLSHVYNSDNLIENILPIYDLVIIEEASQAFLASILAFKKLGMKCLIVGDPMQLPPIITNPNKVQYKAWNANTQIEGLKTFALGTDVKSYRIITTFRLTPASAKLTGIFYNNHLISVQEEPLDFSSCSSRYFPKKGGVLYYYTEDYTNGIVSKSGLKLVHTIIDQISKNYPERSVAIISPFKDTVKQLQKSFLTDSAFANLTIETIDRIQGMTVDYAILYVPGRNPGFALDERRFNVATSRSRSTTLIISDIPLNEFHSASPTVMQFINNCDKYDGDRSVIRNTTLEAQPIEKEVPPIVKMHKPTQEKTIPTMGVKIVGKIDLARFERPKKELSSDKKNYYVIDTNVFVNCPDIISKIDKRYPIIISAKVTDELDKMKTKLGEEGKRNAEKALRNLNNETQHKIIYEIADVSLLPDDFDKRSPDNMIISVALKYKEQNPVMLTSDNGLQLKSKILGIQTISLKAYLKR</sequence>